<organism evidence="2 3">
    <name type="scientific">Aspergillus indologenus CBS 114.80</name>
    <dbReference type="NCBI Taxonomy" id="1450541"/>
    <lineage>
        <taxon>Eukaryota</taxon>
        <taxon>Fungi</taxon>
        <taxon>Dikarya</taxon>
        <taxon>Ascomycota</taxon>
        <taxon>Pezizomycotina</taxon>
        <taxon>Eurotiomycetes</taxon>
        <taxon>Eurotiomycetidae</taxon>
        <taxon>Eurotiales</taxon>
        <taxon>Aspergillaceae</taxon>
        <taxon>Aspergillus</taxon>
        <taxon>Aspergillus subgen. Circumdati</taxon>
    </lineage>
</organism>
<proteinExistence type="predicted"/>
<dbReference type="Proteomes" id="UP000248817">
    <property type="component" value="Unassembled WGS sequence"/>
</dbReference>
<feature type="compositionally biased region" description="Acidic residues" evidence="1">
    <location>
        <begin position="36"/>
        <end position="48"/>
    </location>
</feature>
<evidence type="ECO:0000313" key="3">
    <source>
        <dbReference type="Proteomes" id="UP000248817"/>
    </source>
</evidence>
<protein>
    <submittedName>
        <fullName evidence="2">Uncharacterized protein</fullName>
    </submittedName>
</protein>
<evidence type="ECO:0000313" key="2">
    <source>
        <dbReference type="EMBL" id="PYI35734.1"/>
    </source>
</evidence>
<feature type="region of interest" description="Disordered" evidence="1">
    <location>
        <begin position="1"/>
        <end position="55"/>
    </location>
</feature>
<keyword evidence="3" id="KW-1185">Reference proteome</keyword>
<gene>
    <name evidence="2" type="ORF">BP00DRAFT_422139</name>
</gene>
<reference evidence="2 3" key="1">
    <citation type="submission" date="2018-02" db="EMBL/GenBank/DDBJ databases">
        <title>The genomes of Aspergillus section Nigri reveals drivers in fungal speciation.</title>
        <authorList>
            <consortium name="DOE Joint Genome Institute"/>
            <person name="Vesth T.C."/>
            <person name="Nybo J."/>
            <person name="Theobald S."/>
            <person name="Brandl J."/>
            <person name="Frisvad J.C."/>
            <person name="Nielsen K.F."/>
            <person name="Lyhne E.K."/>
            <person name="Kogle M.E."/>
            <person name="Kuo A."/>
            <person name="Riley R."/>
            <person name="Clum A."/>
            <person name="Nolan M."/>
            <person name="Lipzen A."/>
            <person name="Salamov A."/>
            <person name="Henrissat B."/>
            <person name="Wiebenga A."/>
            <person name="De vries R.P."/>
            <person name="Grigoriev I.V."/>
            <person name="Mortensen U.H."/>
            <person name="Andersen M.R."/>
            <person name="Baker S.E."/>
        </authorList>
    </citation>
    <scope>NUCLEOTIDE SEQUENCE [LARGE SCALE GENOMIC DNA]</scope>
    <source>
        <strain evidence="2 3">CBS 114.80</strain>
    </source>
</reference>
<sequence>MMHVKVSDAGGAALSNDLDFPHKDYHDHHDSSGKYDDDDENLSQDLEDAIPANPS</sequence>
<feature type="compositionally biased region" description="Basic and acidic residues" evidence="1">
    <location>
        <begin position="19"/>
        <end position="35"/>
    </location>
</feature>
<dbReference type="EMBL" id="KZ825468">
    <property type="protein sequence ID" value="PYI35734.1"/>
    <property type="molecule type" value="Genomic_DNA"/>
</dbReference>
<name>A0A2V5IN76_9EURO</name>
<evidence type="ECO:0000256" key="1">
    <source>
        <dbReference type="SAM" id="MobiDB-lite"/>
    </source>
</evidence>
<accession>A0A2V5IN76</accession>
<dbReference type="AlphaFoldDB" id="A0A2V5IN76"/>